<evidence type="ECO:0000256" key="6">
    <source>
        <dbReference type="ARBA" id="ARBA00022842"/>
    </source>
</evidence>
<evidence type="ECO:0000256" key="4">
    <source>
        <dbReference type="ARBA" id="ARBA00012895"/>
    </source>
</evidence>
<dbReference type="InterPro" id="IPR002815">
    <property type="entry name" value="Spo11/TopoVI_A"/>
</dbReference>
<dbReference type="Gene3D" id="1.10.10.10">
    <property type="entry name" value="Winged helix-like DNA-binding domain superfamily/Winged helix DNA-binding domain"/>
    <property type="match status" value="1"/>
</dbReference>
<proteinExistence type="inferred from homology"/>
<keyword evidence="7 10" id="KW-0799">Topoisomerase</keyword>
<dbReference type="InterPro" id="IPR034136">
    <property type="entry name" value="TOPRIM_Topo6A/Spo11"/>
</dbReference>
<keyword evidence="6" id="KW-0460">Magnesium</keyword>
<sequence>MDIELGLTREEILNRIHEIFQAFLSDLANGEFTKFYTLKRSTSAMMFDNQTNTIVHGGDTKFIQMTLSGARKYTGMWLVLQIAQQLLLQDKTITQRELYYINPFFSNQQEADECILDVAGLLCVPRECLNIVGAVKGYFNGCITYQERSGQWTDCRLDGPTGRPITQDILRLRDDQITSDAQYIIVIEKDGIFNRLGEDQFFHNIPSILVTGRGFPDLATRVFVKKLSERFQIPVLCLCDCNPFGLSILLSYKFGSARMPIDSICYAVDAKWIGLRPLEAMLLELPDVAKKPFSKHDKSRLQWLLQHPYLKIDSAYHAEVEHWTQYAYKIELEALHTKGFGYITQYLKDQVLSHNYI</sequence>
<evidence type="ECO:0000256" key="9">
    <source>
        <dbReference type="ARBA" id="ARBA00023235"/>
    </source>
</evidence>
<evidence type="ECO:0000256" key="1">
    <source>
        <dbReference type="ARBA" id="ARBA00000185"/>
    </source>
</evidence>
<comment type="caution">
    <text evidence="13">The sequence shown here is derived from an EMBL/GenBank/DDBJ whole genome shotgun (WGS) entry which is preliminary data.</text>
</comment>
<evidence type="ECO:0000256" key="10">
    <source>
        <dbReference type="PROSITE-ProRule" id="PRU01385"/>
    </source>
</evidence>
<dbReference type="GO" id="GO:0005524">
    <property type="term" value="F:ATP binding"/>
    <property type="evidence" value="ECO:0007669"/>
    <property type="project" value="InterPro"/>
</dbReference>
<reference evidence="13 14" key="1">
    <citation type="journal article" date="2014" name="Genome Biol. Evol.">
        <title>The secreted proteins of Achlya hypogyna and Thraustotheca clavata identify the ancestral oomycete secretome and reveal gene acquisitions by horizontal gene transfer.</title>
        <authorList>
            <person name="Misner I."/>
            <person name="Blouin N."/>
            <person name="Leonard G."/>
            <person name="Richards T.A."/>
            <person name="Lane C.E."/>
        </authorList>
    </citation>
    <scope>NUCLEOTIDE SEQUENCE [LARGE SCALE GENOMIC DNA]</scope>
    <source>
        <strain evidence="13 14">ATCC 34112</strain>
    </source>
</reference>
<evidence type="ECO:0000259" key="11">
    <source>
        <dbReference type="Pfam" id="PF04406"/>
    </source>
</evidence>
<dbReference type="CDD" id="cd00223">
    <property type="entry name" value="TOPRIM_TopoIIB_SPO"/>
    <property type="match status" value="1"/>
</dbReference>
<evidence type="ECO:0000259" key="12">
    <source>
        <dbReference type="Pfam" id="PF21180"/>
    </source>
</evidence>
<dbReference type="STRING" id="74557.A0A1W0A8B8"/>
<keyword evidence="5" id="KW-0479">Metal-binding</keyword>
<dbReference type="Proteomes" id="UP000243217">
    <property type="component" value="Unassembled WGS sequence"/>
</dbReference>
<evidence type="ECO:0000256" key="3">
    <source>
        <dbReference type="ARBA" id="ARBA00006559"/>
    </source>
</evidence>
<dbReference type="PROSITE" id="PS52041">
    <property type="entry name" value="TOPO_IIB"/>
    <property type="match status" value="1"/>
</dbReference>
<accession>A0A1W0A8B8</accession>
<evidence type="ECO:0000313" key="14">
    <source>
        <dbReference type="Proteomes" id="UP000243217"/>
    </source>
</evidence>
<dbReference type="GO" id="GO:0046872">
    <property type="term" value="F:metal ion binding"/>
    <property type="evidence" value="ECO:0007669"/>
    <property type="project" value="UniProtKB-KW"/>
</dbReference>
<keyword evidence="14" id="KW-1185">Reference proteome</keyword>
<dbReference type="GO" id="GO:0007131">
    <property type="term" value="P:reciprocal meiotic recombination"/>
    <property type="evidence" value="ECO:0007669"/>
    <property type="project" value="TreeGrafter"/>
</dbReference>
<dbReference type="InterPro" id="IPR004085">
    <property type="entry name" value="TopoVI_A"/>
</dbReference>
<dbReference type="GO" id="GO:0042138">
    <property type="term" value="P:meiotic DNA double-strand break formation"/>
    <property type="evidence" value="ECO:0007669"/>
    <property type="project" value="TreeGrafter"/>
</dbReference>
<dbReference type="GO" id="GO:0003677">
    <property type="term" value="F:DNA binding"/>
    <property type="evidence" value="ECO:0007669"/>
    <property type="project" value="UniProtKB-UniRule"/>
</dbReference>
<dbReference type="GO" id="GO:0003918">
    <property type="term" value="F:DNA topoisomerase type II (double strand cut, ATP-hydrolyzing) activity"/>
    <property type="evidence" value="ECO:0007669"/>
    <property type="project" value="UniProtKB-UniRule"/>
</dbReference>
<dbReference type="InterPro" id="IPR036078">
    <property type="entry name" value="Spo11/TopoVI_A_sf"/>
</dbReference>
<evidence type="ECO:0000256" key="5">
    <source>
        <dbReference type="ARBA" id="ARBA00022723"/>
    </source>
</evidence>
<protein>
    <recommendedName>
        <fullName evidence="4">DNA topoisomerase (ATP-hydrolyzing)</fullName>
        <ecNumber evidence="4">5.6.2.2</ecNumber>
    </recommendedName>
</protein>
<feature type="domain" description="Topoisomerase 6 subunit A/Spo11 TOPRIM" evidence="12">
    <location>
        <begin position="183"/>
        <end position="349"/>
    </location>
</feature>
<evidence type="ECO:0000256" key="8">
    <source>
        <dbReference type="ARBA" id="ARBA00023125"/>
    </source>
</evidence>
<dbReference type="GO" id="GO:0000228">
    <property type="term" value="C:nuclear chromosome"/>
    <property type="evidence" value="ECO:0007669"/>
    <property type="project" value="TreeGrafter"/>
</dbReference>
<dbReference type="InterPro" id="IPR036388">
    <property type="entry name" value="WH-like_DNA-bd_sf"/>
</dbReference>
<keyword evidence="9 10" id="KW-0413">Isomerase</keyword>
<dbReference type="InterPro" id="IPR013049">
    <property type="entry name" value="Spo11/TopoVI_A_N"/>
</dbReference>
<feature type="domain" description="Spo11/DNA topoisomerase VI subunit A N-terminal" evidence="11">
    <location>
        <begin position="71"/>
        <end position="131"/>
    </location>
</feature>
<comment type="catalytic activity">
    <reaction evidence="1 10">
        <text>ATP-dependent breakage, passage and rejoining of double-stranded DNA.</text>
        <dbReference type="EC" id="5.6.2.2"/>
    </reaction>
</comment>
<gene>
    <name evidence="13" type="ORF">THRCLA_01487</name>
</gene>
<dbReference type="PANTHER" id="PTHR10848:SF0">
    <property type="entry name" value="MEIOTIC RECOMBINATION PROTEIN SPO11"/>
    <property type="match status" value="1"/>
</dbReference>
<comment type="similarity">
    <text evidence="3 10">Belongs to the TOP6A family.</text>
</comment>
<dbReference type="GO" id="GO:0006265">
    <property type="term" value="P:DNA topological change"/>
    <property type="evidence" value="ECO:0007669"/>
    <property type="project" value="InterPro"/>
</dbReference>
<dbReference type="Pfam" id="PF04406">
    <property type="entry name" value="TP6A_N"/>
    <property type="match status" value="1"/>
</dbReference>
<dbReference type="OrthoDB" id="5377392at2759"/>
<dbReference type="PANTHER" id="PTHR10848">
    <property type="entry name" value="MEIOTIC RECOMBINATION PROTEIN SPO11"/>
    <property type="match status" value="1"/>
</dbReference>
<dbReference type="SUPFAM" id="SSF56726">
    <property type="entry name" value="DNA topoisomerase IV, alpha subunit"/>
    <property type="match status" value="1"/>
</dbReference>
<dbReference type="Gene3D" id="3.40.1360.10">
    <property type="match status" value="1"/>
</dbReference>
<keyword evidence="8 10" id="KW-0238">DNA-binding</keyword>
<comment type="cofactor">
    <cofactor evidence="2">
        <name>Mg(2+)</name>
        <dbReference type="ChEBI" id="CHEBI:18420"/>
    </cofactor>
</comment>
<dbReference type="EMBL" id="JNBS01000341">
    <property type="protein sequence ID" value="OQS06475.1"/>
    <property type="molecule type" value="Genomic_DNA"/>
</dbReference>
<name>A0A1W0A8B8_9STRA</name>
<evidence type="ECO:0000256" key="7">
    <source>
        <dbReference type="ARBA" id="ARBA00023029"/>
    </source>
</evidence>
<dbReference type="PRINTS" id="PR01552">
    <property type="entry name" value="TPISMRASE6A"/>
</dbReference>
<dbReference type="GO" id="GO:0000706">
    <property type="term" value="P:meiotic DNA double-strand break processing"/>
    <property type="evidence" value="ECO:0007669"/>
    <property type="project" value="TreeGrafter"/>
</dbReference>
<organism evidence="13 14">
    <name type="scientific">Thraustotheca clavata</name>
    <dbReference type="NCBI Taxonomy" id="74557"/>
    <lineage>
        <taxon>Eukaryota</taxon>
        <taxon>Sar</taxon>
        <taxon>Stramenopiles</taxon>
        <taxon>Oomycota</taxon>
        <taxon>Saprolegniomycetes</taxon>
        <taxon>Saprolegniales</taxon>
        <taxon>Achlyaceae</taxon>
        <taxon>Thraustotheca</taxon>
    </lineage>
</organism>
<dbReference type="AlphaFoldDB" id="A0A1W0A8B8"/>
<evidence type="ECO:0000313" key="13">
    <source>
        <dbReference type="EMBL" id="OQS06475.1"/>
    </source>
</evidence>
<dbReference type="Pfam" id="PF21180">
    <property type="entry name" value="TOP6A-Spo11_Toprim"/>
    <property type="match status" value="1"/>
</dbReference>
<feature type="active site" description="O-(5'-phospho-DNA)-tyrosine intermediate" evidence="10">
    <location>
        <position position="100"/>
    </location>
</feature>
<evidence type="ECO:0000256" key="2">
    <source>
        <dbReference type="ARBA" id="ARBA00001946"/>
    </source>
</evidence>
<dbReference type="PRINTS" id="PR01550">
    <property type="entry name" value="TOP6AFAMILY"/>
</dbReference>
<dbReference type="EC" id="5.6.2.2" evidence="4"/>